<accession>A0A926RX87</accession>
<evidence type="ECO:0000313" key="3">
    <source>
        <dbReference type="Proteomes" id="UP000626844"/>
    </source>
</evidence>
<dbReference type="Pfam" id="PF14278">
    <property type="entry name" value="TetR_C_8"/>
    <property type="match status" value="1"/>
</dbReference>
<dbReference type="EMBL" id="JACXAI010000012">
    <property type="protein sequence ID" value="MBD1380746.1"/>
    <property type="molecule type" value="Genomic_DNA"/>
</dbReference>
<organism evidence="2 3">
    <name type="scientific">Metabacillus arenae</name>
    <dbReference type="NCBI Taxonomy" id="2771434"/>
    <lineage>
        <taxon>Bacteria</taxon>
        <taxon>Bacillati</taxon>
        <taxon>Bacillota</taxon>
        <taxon>Bacilli</taxon>
        <taxon>Bacillales</taxon>
        <taxon>Bacillaceae</taxon>
        <taxon>Metabacillus</taxon>
    </lineage>
</organism>
<reference evidence="2" key="1">
    <citation type="submission" date="2020-09" db="EMBL/GenBank/DDBJ databases">
        <title>A novel bacterium of genus Bacillus, isolated from South China Sea.</title>
        <authorList>
            <person name="Huang H."/>
            <person name="Mo K."/>
            <person name="Hu Y."/>
        </authorList>
    </citation>
    <scope>NUCLEOTIDE SEQUENCE</scope>
    <source>
        <strain evidence="2">IB182487</strain>
    </source>
</reference>
<keyword evidence="3" id="KW-1185">Reference proteome</keyword>
<evidence type="ECO:0000313" key="2">
    <source>
        <dbReference type="EMBL" id="MBD1380746.1"/>
    </source>
</evidence>
<dbReference type="RefSeq" id="WP_191158345.1">
    <property type="nucleotide sequence ID" value="NZ_JACXAI010000012.1"/>
</dbReference>
<proteinExistence type="predicted"/>
<protein>
    <submittedName>
        <fullName evidence="2">TetR family transcriptional regulator C-terminal domain-containing protein</fullName>
    </submittedName>
</protein>
<dbReference type="AlphaFoldDB" id="A0A926RX87"/>
<feature type="domain" description="Transcriptional regulator TetR C-terminal Firmicutes type" evidence="1">
    <location>
        <begin position="1"/>
        <end position="75"/>
    </location>
</feature>
<dbReference type="Proteomes" id="UP000626844">
    <property type="component" value="Unassembled WGS sequence"/>
</dbReference>
<dbReference type="Gene3D" id="1.10.357.10">
    <property type="entry name" value="Tetracycline Repressor, domain 2"/>
    <property type="match status" value="1"/>
</dbReference>
<name>A0A926RX87_9BACI</name>
<sequence length="82" mass="9594">MLSSQKTSLFRKRMLQILTSTIQKKLDMQGINQGMDKELITQYTASAFVGIVEWWILNNMLHSPQLMAEQAWKLFERNNICC</sequence>
<evidence type="ECO:0000259" key="1">
    <source>
        <dbReference type="Pfam" id="PF14278"/>
    </source>
</evidence>
<gene>
    <name evidence="2" type="ORF">IC621_10940</name>
</gene>
<comment type="caution">
    <text evidence="2">The sequence shown here is derived from an EMBL/GenBank/DDBJ whole genome shotgun (WGS) entry which is preliminary data.</text>
</comment>
<dbReference type="InterPro" id="IPR039532">
    <property type="entry name" value="TetR_C_Firmicutes"/>
</dbReference>